<comment type="similarity">
    <text evidence="1">Belongs to the SCO1/2 family.</text>
</comment>
<reference evidence="7" key="1">
    <citation type="submission" date="2022-09" db="EMBL/GenBank/DDBJ databases">
        <title>The genome sequence of Tsuneonella sp. YG55.</title>
        <authorList>
            <person name="Liu Y."/>
        </authorList>
    </citation>
    <scope>NUCLEOTIDE SEQUENCE</scope>
    <source>
        <strain evidence="7">YG55</strain>
    </source>
</reference>
<dbReference type="Proteomes" id="UP001142648">
    <property type="component" value="Unassembled WGS sequence"/>
</dbReference>
<feature type="domain" description="Thioredoxin" evidence="6">
    <location>
        <begin position="41"/>
        <end position="203"/>
    </location>
</feature>
<dbReference type="InterPro" id="IPR013766">
    <property type="entry name" value="Thioredoxin_domain"/>
</dbReference>
<evidence type="ECO:0000313" key="8">
    <source>
        <dbReference type="Proteomes" id="UP001142648"/>
    </source>
</evidence>
<evidence type="ECO:0000256" key="2">
    <source>
        <dbReference type="ARBA" id="ARBA00023008"/>
    </source>
</evidence>
<gene>
    <name evidence="7" type="ORF">N0B51_00290</name>
</gene>
<feature type="chain" id="PRO_5040787486" evidence="5">
    <location>
        <begin position="30"/>
        <end position="207"/>
    </location>
</feature>
<dbReference type="FunFam" id="3.40.30.10:FF:000013">
    <property type="entry name" value="Blast:Protein SCO1 homolog, mitochondrial"/>
    <property type="match status" value="1"/>
</dbReference>
<dbReference type="EMBL" id="JAOAMV010000001">
    <property type="protein sequence ID" value="MCT2557408.1"/>
    <property type="molecule type" value="Genomic_DNA"/>
</dbReference>
<dbReference type="SUPFAM" id="SSF52833">
    <property type="entry name" value="Thioredoxin-like"/>
    <property type="match status" value="1"/>
</dbReference>
<dbReference type="RefSeq" id="WP_259960176.1">
    <property type="nucleotide sequence ID" value="NZ_JAOAMV010000001.1"/>
</dbReference>
<accession>A0A9X2VY11</accession>
<dbReference type="GO" id="GO:0046872">
    <property type="term" value="F:metal ion binding"/>
    <property type="evidence" value="ECO:0007669"/>
    <property type="project" value="UniProtKB-KW"/>
</dbReference>
<dbReference type="AlphaFoldDB" id="A0A9X2VY11"/>
<feature type="binding site" evidence="3">
    <location>
        <position position="172"/>
    </location>
    <ligand>
        <name>Cu cation</name>
        <dbReference type="ChEBI" id="CHEBI:23378"/>
    </ligand>
</feature>
<comment type="caution">
    <text evidence="7">The sequence shown here is derived from an EMBL/GenBank/DDBJ whole genome shotgun (WGS) entry which is preliminary data.</text>
</comment>
<dbReference type="Pfam" id="PF02630">
    <property type="entry name" value="SCO1-SenC"/>
    <property type="match status" value="1"/>
</dbReference>
<organism evidence="7 8">
    <name type="scientific">Tsuneonella litorea</name>
    <dbReference type="NCBI Taxonomy" id="2976475"/>
    <lineage>
        <taxon>Bacteria</taxon>
        <taxon>Pseudomonadati</taxon>
        <taxon>Pseudomonadota</taxon>
        <taxon>Alphaproteobacteria</taxon>
        <taxon>Sphingomonadales</taxon>
        <taxon>Erythrobacteraceae</taxon>
        <taxon>Tsuneonella</taxon>
    </lineage>
</organism>
<dbReference type="PANTHER" id="PTHR12151">
    <property type="entry name" value="ELECTRON TRANSPORT PROTIN SCO1/SENC FAMILY MEMBER"/>
    <property type="match status" value="1"/>
</dbReference>
<feature type="binding site" evidence="3">
    <location>
        <position position="83"/>
    </location>
    <ligand>
        <name>Cu cation</name>
        <dbReference type="ChEBI" id="CHEBI:23378"/>
    </ligand>
</feature>
<feature type="disulfide bond" description="Redox-active" evidence="4">
    <location>
        <begin position="79"/>
        <end position="83"/>
    </location>
</feature>
<evidence type="ECO:0000256" key="5">
    <source>
        <dbReference type="SAM" id="SignalP"/>
    </source>
</evidence>
<sequence>MNRRAMPRSPLIPAPRILTLVAPAALALAACQPAPVEEPPLAGAAIGGDFTLVDQTGQARQWSDFRGRYAVVYFGYTYCPDVCPTDVQRTAQGLRAFAKEHPKDAAKVQQIFISVDPARDTPQVVGEFASAFGKDIVGLTGTPEQVAAAAKAFKVYFSKGKDEGAGAYLVDHSTVTYLFGPAGEPLATLPTDQGADAVAAELAKWVR</sequence>
<proteinExistence type="inferred from homology"/>
<evidence type="ECO:0000259" key="6">
    <source>
        <dbReference type="PROSITE" id="PS51352"/>
    </source>
</evidence>
<feature type="binding site" evidence="3">
    <location>
        <position position="79"/>
    </location>
    <ligand>
        <name>Cu cation</name>
        <dbReference type="ChEBI" id="CHEBI:23378"/>
    </ligand>
</feature>
<keyword evidence="5" id="KW-0732">Signal</keyword>
<evidence type="ECO:0000256" key="3">
    <source>
        <dbReference type="PIRSR" id="PIRSR603782-1"/>
    </source>
</evidence>
<keyword evidence="2 3" id="KW-0186">Copper</keyword>
<evidence type="ECO:0000256" key="1">
    <source>
        <dbReference type="ARBA" id="ARBA00010996"/>
    </source>
</evidence>
<dbReference type="InterPro" id="IPR036249">
    <property type="entry name" value="Thioredoxin-like_sf"/>
</dbReference>
<evidence type="ECO:0000256" key="4">
    <source>
        <dbReference type="PIRSR" id="PIRSR603782-2"/>
    </source>
</evidence>
<dbReference type="InterPro" id="IPR003782">
    <property type="entry name" value="SCO1/SenC"/>
</dbReference>
<dbReference type="PROSITE" id="PS51257">
    <property type="entry name" value="PROKAR_LIPOPROTEIN"/>
    <property type="match status" value="1"/>
</dbReference>
<feature type="signal peptide" evidence="5">
    <location>
        <begin position="1"/>
        <end position="29"/>
    </location>
</feature>
<evidence type="ECO:0000313" key="7">
    <source>
        <dbReference type="EMBL" id="MCT2557408.1"/>
    </source>
</evidence>
<dbReference type="PANTHER" id="PTHR12151:SF25">
    <property type="entry name" value="LINALOOL DEHYDRATASE_ISOMERASE DOMAIN-CONTAINING PROTEIN"/>
    <property type="match status" value="1"/>
</dbReference>
<dbReference type="Gene3D" id="3.40.30.10">
    <property type="entry name" value="Glutaredoxin"/>
    <property type="match status" value="1"/>
</dbReference>
<dbReference type="CDD" id="cd02968">
    <property type="entry name" value="SCO"/>
    <property type="match status" value="1"/>
</dbReference>
<keyword evidence="3" id="KW-0479">Metal-binding</keyword>
<keyword evidence="4" id="KW-1015">Disulfide bond</keyword>
<name>A0A9X2VY11_9SPHN</name>
<keyword evidence="8" id="KW-1185">Reference proteome</keyword>
<dbReference type="PROSITE" id="PS51352">
    <property type="entry name" value="THIOREDOXIN_2"/>
    <property type="match status" value="1"/>
</dbReference>
<protein>
    <submittedName>
        <fullName evidence="7">SCO family protein</fullName>
    </submittedName>
</protein>